<keyword evidence="2" id="KW-0378">Hydrolase</keyword>
<gene>
    <name evidence="6" type="ORF">PA27867_2091</name>
</gene>
<accession>A0A1B1BKV5</accession>
<evidence type="ECO:0000313" key="6">
    <source>
        <dbReference type="EMBL" id="ANP73043.1"/>
    </source>
</evidence>
<dbReference type="PANTHER" id="PTHR11070">
    <property type="entry name" value="UVRD / RECB / PCRA DNA HELICASE FAMILY MEMBER"/>
    <property type="match status" value="1"/>
</dbReference>
<feature type="domain" description="UvrD-like helicase ATP-binding" evidence="5">
    <location>
        <begin position="99"/>
        <end position="153"/>
    </location>
</feature>
<dbReference type="GO" id="GO:0033202">
    <property type="term" value="C:DNA helicase complex"/>
    <property type="evidence" value="ECO:0007669"/>
    <property type="project" value="TreeGrafter"/>
</dbReference>
<dbReference type="STRING" id="670052.PA27867_2091"/>
<dbReference type="EMBL" id="CP016282">
    <property type="protein sequence ID" value="ANP73043.1"/>
    <property type="molecule type" value="Genomic_DNA"/>
</dbReference>
<evidence type="ECO:0000256" key="1">
    <source>
        <dbReference type="ARBA" id="ARBA00022741"/>
    </source>
</evidence>
<dbReference type="InterPro" id="IPR014016">
    <property type="entry name" value="UvrD-like_ATP-bd"/>
</dbReference>
<evidence type="ECO:0000256" key="2">
    <source>
        <dbReference type="ARBA" id="ARBA00022801"/>
    </source>
</evidence>
<proteinExistence type="predicted"/>
<dbReference type="Pfam" id="PF00580">
    <property type="entry name" value="UvrD-helicase"/>
    <property type="match status" value="1"/>
</dbReference>
<keyword evidence="4" id="KW-0067">ATP-binding</keyword>
<dbReference type="AlphaFoldDB" id="A0A1B1BKV5"/>
<dbReference type="PANTHER" id="PTHR11070:SF2">
    <property type="entry name" value="ATP-DEPENDENT DNA HELICASE SRS2"/>
    <property type="match status" value="1"/>
</dbReference>
<evidence type="ECO:0000259" key="5">
    <source>
        <dbReference type="Pfam" id="PF00580"/>
    </source>
</evidence>
<evidence type="ECO:0000313" key="7">
    <source>
        <dbReference type="Proteomes" id="UP000092582"/>
    </source>
</evidence>
<keyword evidence="1" id="KW-0547">Nucleotide-binding</keyword>
<dbReference type="GO" id="GO:0005829">
    <property type="term" value="C:cytosol"/>
    <property type="evidence" value="ECO:0007669"/>
    <property type="project" value="TreeGrafter"/>
</dbReference>
<dbReference type="GO" id="GO:0000725">
    <property type="term" value="P:recombinational repair"/>
    <property type="evidence" value="ECO:0007669"/>
    <property type="project" value="TreeGrafter"/>
</dbReference>
<sequence length="456" mass="49514">MPAGTGKTHLVAALAALADETDDRVLILTHTHAGVGAIRTRLKAFGVASRNVHVDTITGWAFDLVRSYPGIAGIVVPENPDWSSSSEYVAGAMKVVNAQALTDVHAASFEYFIVDEYQDCDLDQHEFVLAIVAAIPKTCVLGDRLQGIFDFSGQVLVDWDAQVFESFPRYPQAHTPRRWAGHNKALGQWLLDIRPALLANEPINLAAVDFPGFSWNLLDPRKLASSAFAKHPDGESVLVLGQWAADANQLASKLNGVYEVMEDIQGNFMVSFLTRLDAAEPANYAALLARFAKQCFSGLGGLDRAITDKLSRGATIGHLSRPGLASVQGALDAVMEAPTYESVTRAMRTIGAVRAIRLFKREAWNEVRKAIDTASSGDVTAVGALSNIRDALRRTGRHPSHRVVSRTLLVKGLEYDHVIIANAGLLTSSRNLYVALSRARKTLTVFSPDSLPRYTS</sequence>
<keyword evidence="7" id="KW-1185">Reference proteome</keyword>
<dbReference type="KEGG" id="cart:PA27867_2091"/>
<dbReference type="Proteomes" id="UP000092582">
    <property type="component" value="Chromosome 1"/>
</dbReference>
<dbReference type="PATRIC" id="fig|670052.7.peg.2152"/>
<evidence type="ECO:0000256" key="3">
    <source>
        <dbReference type="ARBA" id="ARBA00022806"/>
    </source>
</evidence>
<dbReference type="SUPFAM" id="SSF52540">
    <property type="entry name" value="P-loop containing nucleoside triphosphate hydrolases"/>
    <property type="match status" value="1"/>
</dbReference>
<dbReference type="GO" id="GO:0003677">
    <property type="term" value="F:DNA binding"/>
    <property type="evidence" value="ECO:0007669"/>
    <property type="project" value="InterPro"/>
</dbReference>
<name>A0A1B1BKV5_9MICO</name>
<protein>
    <recommendedName>
        <fullName evidence="5">UvrD-like helicase ATP-binding domain-containing protein</fullName>
    </recommendedName>
</protein>
<evidence type="ECO:0000256" key="4">
    <source>
        <dbReference type="ARBA" id="ARBA00022840"/>
    </source>
</evidence>
<dbReference type="Gene3D" id="3.40.50.300">
    <property type="entry name" value="P-loop containing nucleotide triphosphate hydrolases"/>
    <property type="match status" value="2"/>
</dbReference>
<dbReference type="GO" id="GO:0016787">
    <property type="term" value="F:hydrolase activity"/>
    <property type="evidence" value="ECO:0007669"/>
    <property type="project" value="UniProtKB-KW"/>
</dbReference>
<keyword evidence="3" id="KW-0347">Helicase</keyword>
<organism evidence="6 7">
    <name type="scientific">Cryobacterium arcticum</name>
    <dbReference type="NCBI Taxonomy" id="670052"/>
    <lineage>
        <taxon>Bacteria</taxon>
        <taxon>Bacillati</taxon>
        <taxon>Actinomycetota</taxon>
        <taxon>Actinomycetes</taxon>
        <taxon>Micrococcales</taxon>
        <taxon>Microbacteriaceae</taxon>
        <taxon>Cryobacterium</taxon>
    </lineage>
</organism>
<dbReference type="InterPro" id="IPR000212">
    <property type="entry name" value="DNA_helicase_UvrD/REP"/>
</dbReference>
<dbReference type="GO" id="GO:0043138">
    <property type="term" value="F:3'-5' DNA helicase activity"/>
    <property type="evidence" value="ECO:0007669"/>
    <property type="project" value="TreeGrafter"/>
</dbReference>
<dbReference type="GO" id="GO:0005524">
    <property type="term" value="F:ATP binding"/>
    <property type="evidence" value="ECO:0007669"/>
    <property type="project" value="UniProtKB-KW"/>
</dbReference>
<dbReference type="InterPro" id="IPR027417">
    <property type="entry name" value="P-loop_NTPase"/>
</dbReference>
<reference evidence="6 7" key="1">
    <citation type="submission" date="2016-06" db="EMBL/GenBank/DDBJ databases">
        <title>Genome sequencing of Cryobacterium arcticum PAMC 27867.</title>
        <authorList>
            <person name="Lee J."/>
            <person name="Kim O.-S."/>
        </authorList>
    </citation>
    <scope>NUCLEOTIDE SEQUENCE [LARGE SCALE GENOMIC DNA]</scope>
    <source>
        <strain evidence="6 7">PAMC 27867</strain>
    </source>
</reference>